<reference evidence="1 2" key="1">
    <citation type="submission" date="2016-10" db="EMBL/GenBank/DDBJ databases">
        <authorList>
            <person name="Varghese N."/>
            <person name="Submissions S."/>
        </authorList>
    </citation>
    <scope>NUCLEOTIDE SEQUENCE [LARGE SCALE GENOMIC DNA]</scope>
    <source>
        <strain evidence="1 2">CGMCC 1.10941</strain>
    </source>
</reference>
<sequence length="168" mass="18844">MKNLLLLIFGFLFITIQSKTIDDRVNIKDVFANKFYTIDESGNIKYLSESDIKQMWEKKLSDEGYKTNLDKFEILTSDSEDGKTFYFLKVISKDSKIETGAFFTVTSKGMLLGDKKCTCVGCASGCNLTVFGDRCSCSACGYGGSQECKKTEETTIKTFTNANRNDCF</sequence>
<gene>
    <name evidence="1" type="ORF">SAMN05216273_11092</name>
</gene>
<evidence type="ECO:0000313" key="1">
    <source>
        <dbReference type="EMBL" id="SDM00321.1"/>
    </source>
</evidence>
<keyword evidence="2" id="KW-1185">Reference proteome</keyword>
<dbReference type="Proteomes" id="UP000199242">
    <property type="component" value="Unassembled WGS sequence"/>
</dbReference>
<comment type="caution">
    <text evidence="1">The sequence shown here is derived from an EMBL/GenBank/DDBJ whole genome shotgun (WGS) entry which is preliminary data.</text>
</comment>
<accession>A0ABY0QWJ5</accession>
<evidence type="ECO:0000313" key="2">
    <source>
        <dbReference type="Proteomes" id="UP000199242"/>
    </source>
</evidence>
<protein>
    <submittedName>
        <fullName evidence="1">Uncharacterized protein</fullName>
    </submittedName>
</protein>
<dbReference type="RefSeq" id="WP_089744415.1">
    <property type="nucleotide sequence ID" value="NZ_FNHD01000010.1"/>
</dbReference>
<name>A0ABY0QWJ5_9FLAO</name>
<dbReference type="EMBL" id="FNHD01000010">
    <property type="protein sequence ID" value="SDM00321.1"/>
    <property type="molecule type" value="Genomic_DNA"/>
</dbReference>
<proteinExistence type="predicted"/>
<organism evidence="1 2">
    <name type="scientific">Chryseobacterium taihuense</name>
    <dbReference type="NCBI Taxonomy" id="1141221"/>
    <lineage>
        <taxon>Bacteria</taxon>
        <taxon>Pseudomonadati</taxon>
        <taxon>Bacteroidota</taxon>
        <taxon>Flavobacteriia</taxon>
        <taxon>Flavobacteriales</taxon>
        <taxon>Weeksellaceae</taxon>
        <taxon>Chryseobacterium group</taxon>
        <taxon>Chryseobacterium</taxon>
    </lineage>
</organism>